<dbReference type="Pfam" id="PF14090">
    <property type="entry name" value="HTH_39"/>
    <property type="match status" value="1"/>
</dbReference>
<reference evidence="2 3" key="1">
    <citation type="submission" date="2020-08" db="EMBL/GenBank/DDBJ databases">
        <title>Genome public.</title>
        <authorList>
            <person name="Liu C."/>
            <person name="Sun Q."/>
        </authorList>
    </citation>
    <scope>NUCLEOTIDE SEQUENCE [LARGE SCALE GENOMIC DNA]</scope>
    <source>
        <strain evidence="2 3">NSJ-35</strain>
    </source>
</reference>
<proteinExistence type="predicted"/>
<evidence type="ECO:0000313" key="2">
    <source>
        <dbReference type="EMBL" id="MBC5648475.1"/>
    </source>
</evidence>
<keyword evidence="3" id="KW-1185">Reference proteome</keyword>
<dbReference type="RefSeq" id="WP_186857978.1">
    <property type="nucleotide sequence ID" value="NZ_JACOON010000004.1"/>
</dbReference>
<protein>
    <submittedName>
        <fullName evidence="2">Helix-turn-helix domain-containing protein</fullName>
    </submittedName>
</protein>
<sequence length="72" mass="8318">MKNQCEKIIQYIKDFGGITTLQAFKDLGITRLSGRIYDLKRMGYCLKSETVTGKNRYGEKTHYAKYSLEETA</sequence>
<organism evidence="2 3">
    <name type="scientific">Christensenella tenuis</name>
    <dbReference type="NCBI Taxonomy" id="2763033"/>
    <lineage>
        <taxon>Bacteria</taxon>
        <taxon>Bacillati</taxon>
        <taxon>Bacillota</taxon>
        <taxon>Clostridia</taxon>
        <taxon>Christensenellales</taxon>
        <taxon>Christensenellaceae</taxon>
        <taxon>Christensenella</taxon>
    </lineage>
</organism>
<name>A0ABR7EFB6_9FIRM</name>
<accession>A0ABR7EFB6</accession>
<evidence type="ECO:0000313" key="3">
    <source>
        <dbReference type="Proteomes" id="UP000606889"/>
    </source>
</evidence>
<dbReference type="InterPro" id="IPR055245">
    <property type="entry name" value="HTH_proteobacteria"/>
</dbReference>
<evidence type="ECO:0000259" key="1">
    <source>
        <dbReference type="Pfam" id="PF14090"/>
    </source>
</evidence>
<dbReference type="Proteomes" id="UP000606889">
    <property type="component" value="Unassembled WGS sequence"/>
</dbReference>
<gene>
    <name evidence="2" type="ORF">H8S18_09020</name>
</gene>
<comment type="caution">
    <text evidence="2">The sequence shown here is derived from an EMBL/GenBank/DDBJ whole genome shotgun (WGS) entry which is preliminary data.</text>
</comment>
<feature type="domain" description="Winged helix-turn-helix" evidence="1">
    <location>
        <begin position="4"/>
        <end position="70"/>
    </location>
</feature>
<dbReference type="EMBL" id="JACOON010000004">
    <property type="protein sequence ID" value="MBC5648475.1"/>
    <property type="molecule type" value="Genomic_DNA"/>
</dbReference>